<accession>A0A833SRH5</accession>
<dbReference type="InterPro" id="IPR032675">
    <property type="entry name" value="LRR_dom_sf"/>
</dbReference>
<dbReference type="PANTHER" id="PTHR46652">
    <property type="entry name" value="LEUCINE-RICH REPEAT AND IQ DOMAIN-CONTAINING PROTEIN 1-RELATED"/>
    <property type="match status" value="1"/>
</dbReference>
<comment type="caution">
    <text evidence="3">The sequence shown here is derived from an EMBL/GenBank/DDBJ whole genome shotgun (WGS) entry which is preliminary data.</text>
</comment>
<dbReference type="SMART" id="SM00365">
    <property type="entry name" value="LRR_SD22"/>
    <property type="match status" value="3"/>
</dbReference>
<evidence type="ECO:0000313" key="3">
    <source>
        <dbReference type="EMBL" id="KAF4036628.1"/>
    </source>
</evidence>
<proteinExistence type="predicted"/>
<dbReference type="Pfam" id="PF14580">
    <property type="entry name" value="LRR_9"/>
    <property type="match status" value="1"/>
</dbReference>
<dbReference type="PROSITE" id="PS51450">
    <property type="entry name" value="LRR"/>
    <property type="match status" value="2"/>
</dbReference>
<dbReference type="PANTHER" id="PTHR46652:SF3">
    <property type="entry name" value="LEUCINE-RICH REPEAT-CONTAINING PROTEIN 9"/>
    <property type="match status" value="1"/>
</dbReference>
<organism evidence="3 5">
    <name type="scientific">Phytophthora infestans</name>
    <name type="common">Potato late blight agent</name>
    <name type="synonym">Botrytis infestans</name>
    <dbReference type="NCBI Taxonomy" id="4787"/>
    <lineage>
        <taxon>Eukaryota</taxon>
        <taxon>Sar</taxon>
        <taxon>Stramenopiles</taxon>
        <taxon>Oomycota</taxon>
        <taxon>Peronosporomycetes</taxon>
        <taxon>Peronosporales</taxon>
        <taxon>Peronosporaceae</taxon>
        <taxon>Phytophthora</taxon>
    </lineage>
</organism>
<dbReference type="Gene3D" id="3.80.10.10">
    <property type="entry name" value="Ribonuclease Inhibitor"/>
    <property type="match status" value="2"/>
</dbReference>
<evidence type="ECO:0000256" key="2">
    <source>
        <dbReference type="ARBA" id="ARBA00022737"/>
    </source>
</evidence>
<evidence type="ECO:0000313" key="4">
    <source>
        <dbReference type="EMBL" id="KAF4140978.1"/>
    </source>
</evidence>
<dbReference type="SUPFAM" id="SSF52058">
    <property type="entry name" value="L domain-like"/>
    <property type="match status" value="1"/>
</dbReference>
<keyword evidence="5" id="KW-1185">Reference proteome</keyword>
<evidence type="ECO:0000256" key="1">
    <source>
        <dbReference type="ARBA" id="ARBA00022614"/>
    </source>
</evidence>
<dbReference type="InterPro" id="IPR050836">
    <property type="entry name" value="SDS22/Internalin_LRR"/>
</dbReference>
<dbReference type="Proteomes" id="UP000602510">
    <property type="component" value="Unassembled WGS sequence"/>
</dbReference>
<protein>
    <submittedName>
        <fullName evidence="3 4">Leucine-rich repeat</fullName>
    </submittedName>
</protein>
<dbReference type="AlphaFoldDB" id="A0A833SRH5"/>
<reference evidence="3" key="1">
    <citation type="submission" date="2020-04" db="EMBL/GenBank/DDBJ databases">
        <title>Hybrid Assembly of Korean Phytophthora infestans isolates.</title>
        <authorList>
            <person name="Prokchorchik M."/>
            <person name="Lee Y."/>
            <person name="Seo J."/>
            <person name="Cho J.-H."/>
            <person name="Park Y.-E."/>
            <person name="Jang D.-C."/>
            <person name="Im J.-S."/>
            <person name="Choi J.-G."/>
            <person name="Park H.-J."/>
            <person name="Lee G.-B."/>
            <person name="Lee Y.-G."/>
            <person name="Hong S.-Y."/>
            <person name="Cho K."/>
            <person name="Sohn K.H."/>
        </authorList>
    </citation>
    <scope>NUCLEOTIDE SEQUENCE</scope>
    <source>
        <strain evidence="3">KR_1_A1</strain>
        <strain evidence="4">KR_2_A2</strain>
    </source>
</reference>
<evidence type="ECO:0000313" key="5">
    <source>
        <dbReference type="Proteomes" id="UP000602510"/>
    </source>
</evidence>
<keyword evidence="1" id="KW-0433">Leucine-rich repeat</keyword>
<keyword evidence="2" id="KW-0677">Repeat</keyword>
<dbReference type="EMBL" id="JAACNO010001405">
    <property type="protein sequence ID" value="KAF4140978.1"/>
    <property type="molecule type" value="Genomic_DNA"/>
</dbReference>
<dbReference type="EMBL" id="WSZM01000264">
    <property type="protein sequence ID" value="KAF4036628.1"/>
    <property type="molecule type" value="Genomic_DNA"/>
</dbReference>
<dbReference type="InterPro" id="IPR001611">
    <property type="entry name" value="Leu-rich_rpt"/>
</dbReference>
<gene>
    <name evidence="3" type="ORF">GN244_ATG11338</name>
    <name evidence="4" type="ORF">GN958_ATG09826</name>
</gene>
<dbReference type="Proteomes" id="UP000704712">
    <property type="component" value="Unassembled WGS sequence"/>
</dbReference>
<name>A0A833SRH5_PHYIN</name>
<sequence>MSDRPTHPKQLGVCLSLTVLRRFVVLDIKQRKNFTSRMAEEINIQVYMKGLSRVDRVVDDSGYAFTALDVIEKGLVSLEPIKSYSHLLYVNVSKNQIVDASPLSELSYLVCVDLSSNALTEPPTLPQPYLQSLDMSENQIYALQGLVSGSLSVLKINRNALTTLAGLHTLPSLVTLEASRNNIEDITSLVSDTAPKLEALCLDDNKITSLSGIESLSALTSLSVQQNYIESLEAVQHLEQLTKLTTLSLIGNPVTQAEDYRSAIILLAPTLTHLDGELLTDDDRLAAVQLKRQREAEAAEQAERNE</sequence>